<dbReference type="InterPro" id="IPR050228">
    <property type="entry name" value="Carboxylesterase_BioH"/>
</dbReference>
<keyword evidence="2" id="KW-0378">Hydrolase</keyword>
<evidence type="ECO:0000259" key="1">
    <source>
        <dbReference type="Pfam" id="PF12697"/>
    </source>
</evidence>
<dbReference type="AlphaFoldDB" id="A0A0U1DKC5"/>
<dbReference type="Proteomes" id="UP000199601">
    <property type="component" value="Unassembled WGS sequence"/>
</dbReference>
<keyword evidence="3" id="KW-1185">Reference proteome</keyword>
<dbReference type="EMBL" id="CTEC01000002">
    <property type="protein sequence ID" value="CQD18246.1"/>
    <property type="molecule type" value="Genomic_DNA"/>
</dbReference>
<reference evidence="3" key="1">
    <citation type="submission" date="2015-03" db="EMBL/GenBank/DDBJ databases">
        <authorList>
            <person name="Urmite Genomes"/>
        </authorList>
    </citation>
    <scope>NUCLEOTIDE SEQUENCE [LARGE SCALE GENOMIC DNA]</scope>
    <source>
        <strain evidence="3">CSUR P1344</strain>
    </source>
</reference>
<evidence type="ECO:0000313" key="2">
    <source>
        <dbReference type="EMBL" id="CQD18246.1"/>
    </source>
</evidence>
<dbReference type="PRINTS" id="PR00111">
    <property type="entry name" value="ABHYDROLASE"/>
</dbReference>
<dbReference type="InterPro" id="IPR000073">
    <property type="entry name" value="AB_hydrolase_1"/>
</dbReference>
<dbReference type="SUPFAM" id="SSF53474">
    <property type="entry name" value="alpha/beta-Hydrolases"/>
    <property type="match status" value="1"/>
</dbReference>
<dbReference type="PANTHER" id="PTHR43194">
    <property type="entry name" value="HYDROLASE ALPHA/BETA FOLD FAMILY"/>
    <property type="match status" value="1"/>
</dbReference>
<dbReference type="Gene3D" id="3.40.50.1820">
    <property type="entry name" value="alpha/beta hydrolase"/>
    <property type="match status" value="1"/>
</dbReference>
<dbReference type="Pfam" id="PF12697">
    <property type="entry name" value="Abhydrolase_6"/>
    <property type="match status" value="1"/>
</dbReference>
<accession>A0A0U1DKC5</accession>
<gene>
    <name evidence="2" type="ORF">BN000_04114</name>
</gene>
<organism evidence="2 3">
    <name type="scientific">Mycobacterium europaeum</name>
    <dbReference type="NCBI Taxonomy" id="761804"/>
    <lineage>
        <taxon>Bacteria</taxon>
        <taxon>Bacillati</taxon>
        <taxon>Actinomycetota</taxon>
        <taxon>Actinomycetes</taxon>
        <taxon>Mycobacteriales</taxon>
        <taxon>Mycobacteriaceae</taxon>
        <taxon>Mycobacterium</taxon>
        <taxon>Mycobacterium simiae complex</taxon>
    </lineage>
</organism>
<dbReference type="RefSeq" id="WP_090422523.1">
    <property type="nucleotide sequence ID" value="NZ_CTEC01000002.1"/>
</dbReference>
<feature type="domain" description="AB hydrolase-1" evidence="1">
    <location>
        <begin position="32"/>
        <end position="241"/>
    </location>
</feature>
<name>A0A0U1DKC5_9MYCO</name>
<proteinExistence type="predicted"/>
<protein>
    <submittedName>
        <fullName evidence="2">Epoxide hydrolase</fullName>
    </submittedName>
</protein>
<dbReference type="InterPro" id="IPR029058">
    <property type="entry name" value="AB_hydrolase_fold"/>
</dbReference>
<dbReference type="PANTHER" id="PTHR43194:SF2">
    <property type="entry name" value="PEROXISOMAL MEMBRANE PROTEIN LPX1"/>
    <property type="match status" value="1"/>
</dbReference>
<evidence type="ECO:0000313" key="3">
    <source>
        <dbReference type="Proteomes" id="UP000199601"/>
    </source>
</evidence>
<sequence>MTEQLSTPRAFTYQHDGLTLAYAEIGDGPQPILFVHGATATGEFEWAELAAALGPGYRCILPDLRGHGRSEFRPTAMTGTAVRSDLRYLIDYLGLGRPHIVGFSYGAEIALTLELENPGTAQSLVLISPGTGRPSDYRAPRLEHLHRTWPFALRRLHEATHGPEHWRDLVTALHEDSVSWPELRDDTLAGIACPILLMAGERDEPTRRQQGRRFAQVNPRARFVEIAGAAHSAHQKCPDTVRGVIGDFLAEVDLERAERHGAVK</sequence>
<dbReference type="GO" id="GO:0016787">
    <property type="term" value="F:hydrolase activity"/>
    <property type="evidence" value="ECO:0007669"/>
    <property type="project" value="UniProtKB-KW"/>
</dbReference>